<name>A0A1G8ZFB0_9EURY</name>
<dbReference type="Proteomes" id="UP000326500">
    <property type="component" value="Unassembled WGS sequence"/>
</dbReference>
<gene>
    <name evidence="1" type="ORF">SAMN04488571_104112</name>
</gene>
<sequence>MNKPHVKPLEYQIRHIHLREWLLWRMNESSMQSDTT</sequence>
<dbReference type="EMBL" id="FNFT01000004">
    <property type="protein sequence ID" value="SDK13095.1"/>
    <property type="molecule type" value="Genomic_DNA"/>
</dbReference>
<protein>
    <submittedName>
        <fullName evidence="1">Uncharacterized protein</fullName>
    </submittedName>
</protein>
<organism evidence="1 2">
    <name type="scientific">Methanoculleus thermophilus</name>
    <dbReference type="NCBI Taxonomy" id="2200"/>
    <lineage>
        <taxon>Archaea</taxon>
        <taxon>Methanobacteriati</taxon>
        <taxon>Methanobacteriota</taxon>
        <taxon>Stenosarchaea group</taxon>
        <taxon>Methanomicrobia</taxon>
        <taxon>Methanomicrobiales</taxon>
        <taxon>Methanomicrobiaceae</taxon>
        <taxon>Methanoculleus</taxon>
    </lineage>
</organism>
<accession>A0A1G8ZFB0</accession>
<evidence type="ECO:0000313" key="1">
    <source>
        <dbReference type="EMBL" id="SDK13095.1"/>
    </source>
</evidence>
<evidence type="ECO:0000313" key="2">
    <source>
        <dbReference type="Proteomes" id="UP000326500"/>
    </source>
</evidence>
<reference evidence="1 2" key="1">
    <citation type="submission" date="2016-10" db="EMBL/GenBank/DDBJ databases">
        <authorList>
            <person name="Varghese N."/>
            <person name="Submissions S."/>
        </authorList>
    </citation>
    <scope>NUCLEOTIDE SEQUENCE [LARGE SCALE GENOMIC DNA]</scope>
    <source>
        <strain evidence="1 2">DSM 2373</strain>
    </source>
</reference>
<dbReference type="AlphaFoldDB" id="A0A1G8ZFB0"/>
<keyword evidence="2" id="KW-1185">Reference proteome</keyword>
<proteinExistence type="predicted"/>